<evidence type="ECO:0000313" key="2">
    <source>
        <dbReference type="Proteomes" id="UP000183967"/>
    </source>
</evidence>
<gene>
    <name evidence="1" type="ORF">SAMN02745135_00564</name>
</gene>
<dbReference type="InterPro" id="IPR047735">
    <property type="entry name" value="GrdX-like"/>
</dbReference>
<dbReference type="AlphaFoldDB" id="A0A1M5SDU8"/>
<proteinExistence type="predicted"/>
<reference evidence="2" key="1">
    <citation type="submission" date="2016-11" db="EMBL/GenBank/DDBJ databases">
        <authorList>
            <person name="Varghese N."/>
            <person name="Submissions S."/>
        </authorList>
    </citation>
    <scope>NUCLEOTIDE SEQUENCE [LARGE SCALE GENOMIC DNA]</scope>
    <source>
        <strain evidence="2">DSM 13643</strain>
    </source>
</reference>
<dbReference type="EMBL" id="FQXO01000011">
    <property type="protein sequence ID" value="SHH36641.1"/>
    <property type="molecule type" value="Genomic_DNA"/>
</dbReference>
<dbReference type="Proteomes" id="UP000183967">
    <property type="component" value="Unassembled WGS sequence"/>
</dbReference>
<name>A0A1M5SDU8_9FIRM</name>
<evidence type="ECO:0000313" key="1">
    <source>
        <dbReference type="EMBL" id="SHH36641.1"/>
    </source>
</evidence>
<protein>
    <recommendedName>
        <fullName evidence="3">GrdX protein</fullName>
    </recommendedName>
</protein>
<sequence length="127" mass="14814">MGKILITNNPLVKEQLSKYIVIEYYEIEYLDILKRVRDKIHLGHKLLSHPLSGSVKPNETPYKSIIISKDKGKLDYESLMVIEKSIETAEKFLRNFKTPNWTENILLDFQIIDLSLIKDVVIDRSII</sequence>
<organism evidence="1 2">
    <name type="scientific">Caloranaerobacter azorensis DSM 13643</name>
    <dbReference type="NCBI Taxonomy" id="1121264"/>
    <lineage>
        <taxon>Bacteria</taxon>
        <taxon>Bacillati</taxon>
        <taxon>Bacillota</taxon>
        <taxon>Tissierellia</taxon>
        <taxon>Tissierellales</taxon>
        <taxon>Thermohalobacteraceae</taxon>
        <taxon>Caloranaerobacter</taxon>
    </lineage>
</organism>
<keyword evidence="2" id="KW-1185">Reference proteome</keyword>
<evidence type="ECO:0008006" key="3">
    <source>
        <dbReference type="Google" id="ProtNLM"/>
    </source>
</evidence>
<dbReference type="NCBIfam" id="NF038093">
    <property type="entry name" value="GrdX"/>
    <property type="match status" value="1"/>
</dbReference>
<accession>A0A1M5SDU8</accession>
<dbReference type="RefSeq" id="WP_073195290.1">
    <property type="nucleotide sequence ID" value="NZ_FQXO01000011.1"/>
</dbReference>
<dbReference type="OrthoDB" id="9815289at2"/>